<dbReference type="GO" id="GO:0051073">
    <property type="term" value="F:adenosylcobinamide-GDP ribazoletransferase activity"/>
    <property type="evidence" value="ECO:0007669"/>
    <property type="project" value="UniProtKB-UniRule"/>
</dbReference>
<evidence type="ECO:0000256" key="5">
    <source>
        <dbReference type="ARBA" id="ARBA00013200"/>
    </source>
</evidence>
<comment type="pathway">
    <text evidence="3 19">Cofactor biosynthesis; adenosylcobalamin biosynthesis; adenosylcobalamin from cob(II)yrinate a,c-diamide: step 7/7.</text>
</comment>
<evidence type="ECO:0000256" key="1">
    <source>
        <dbReference type="ARBA" id="ARBA00001946"/>
    </source>
</evidence>
<feature type="transmembrane region" description="Helical" evidence="19">
    <location>
        <begin position="119"/>
        <end position="141"/>
    </location>
</feature>
<evidence type="ECO:0000256" key="10">
    <source>
        <dbReference type="ARBA" id="ARBA00022692"/>
    </source>
</evidence>
<comment type="catalytic activity">
    <reaction evidence="18 19">
        <text>alpha-ribazole 5'-phosphate + adenosylcob(III)inamide-GDP = adenosylcob(III)alamin 5'-phosphate + GMP + H(+)</text>
        <dbReference type="Rhea" id="RHEA:23560"/>
        <dbReference type="ChEBI" id="CHEBI:15378"/>
        <dbReference type="ChEBI" id="CHEBI:57918"/>
        <dbReference type="ChEBI" id="CHEBI:58115"/>
        <dbReference type="ChEBI" id="CHEBI:60487"/>
        <dbReference type="ChEBI" id="CHEBI:60493"/>
        <dbReference type="EC" id="2.7.8.26"/>
    </reaction>
</comment>
<reference evidence="20 21" key="1">
    <citation type="submission" date="2019-07" db="EMBL/GenBank/DDBJ databases">
        <title>Whole genome shotgun sequence of Acetobacter oeni NBRC 105207.</title>
        <authorList>
            <person name="Hosoyama A."/>
            <person name="Uohara A."/>
            <person name="Ohji S."/>
            <person name="Ichikawa N."/>
        </authorList>
    </citation>
    <scope>NUCLEOTIDE SEQUENCE [LARGE SCALE GENOMIC DNA]</scope>
    <source>
        <strain evidence="20 21">NBRC 105207</strain>
    </source>
</reference>
<keyword evidence="9 19" id="KW-0808">Transferase</keyword>
<dbReference type="GO" id="GO:0005886">
    <property type="term" value="C:plasma membrane"/>
    <property type="evidence" value="ECO:0007669"/>
    <property type="project" value="UniProtKB-SubCell"/>
</dbReference>
<dbReference type="EC" id="2.7.8.26" evidence="5 19"/>
<dbReference type="GO" id="GO:0009236">
    <property type="term" value="P:cobalamin biosynthetic process"/>
    <property type="evidence" value="ECO:0007669"/>
    <property type="project" value="UniProtKB-UniRule"/>
</dbReference>
<feature type="transmembrane region" description="Helical" evidence="19">
    <location>
        <begin position="147"/>
        <end position="165"/>
    </location>
</feature>
<gene>
    <name evidence="19 20" type="primary">cobS</name>
    <name evidence="20" type="ORF">AOE01nite_17380</name>
</gene>
<dbReference type="RefSeq" id="WP_146888142.1">
    <property type="nucleotide sequence ID" value="NZ_BJYG01000021.1"/>
</dbReference>
<feature type="transmembrane region" description="Helical" evidence="19">
    <location>
        <begin position="238"/>
        <end position="256"/>
    </location>
</feature>
<evidence type="ECO:0000256" key="2">
    <source>
        <dbReference type="ARBA" id="ARBA00004651"/>
    </source>
</evidence>
<keyword evidence="7 19" id="KW-1003">Cell membrane</keyword>
<dbReference type="HAMAP" id="MF_00719">
    <property type="entry name" value="CobS"/>
    <property type="match status" value="1"/>
</dbReference>
<evidence type="ECO:0000256" key="19">
    <source>
        <dbReference type="HAMAP-Rule" id="MF_00719"/>
    </source>
</evidence>
<proteinExistence type="inferred from homology"/>
<dbReference type="EMBL" id="BJYG01000021">
    <property type="protein sequence ID" value="GEN63514.1"/>
    <property type="molecule type" value="Genomic_DNA"/>
</dbReference>
<dbReference type="NCBIfam" id="TIGR00317">
    <property type="entry name" value="cobS"/>
    <property type="match status" value="1"/>
</dbReference>
<dbReference type="GO" id="GO:0008818">
    <property type="term" value="F:cobalamin 5'-phosphate synthase activity"/>
    <property type="evidence" value="ECO:0007669"/>
    <property type="project" value="UniProtKB-UniRule"/>
</dbReference>
<feature type="transmembrane region" description="Helical" evidence="19">
    <location>
        <begin position="12"/>
        <end position="30"/>
    </location>
</feature>
<evidence type="ECO:0000256" key="7">
    <source>
        <dbReference type="ARBA" id="ARBA00022475"/>
    </source>
</evidence>
<protein>
    <recommendedName>
        <fullName evidence="6 19">Adenosylcobinamide-GDP ribazoletransferase</fullName>
        <ecNumber evidence="5 19">2.7.8.26</ecNumber>
    </recommendedName>
    <alternativeName>
        <fullName evidence="16 19">Cobalamin synthase</fullName>
    </alternativeName>
    <alternativeName>
        <fullName evidence="15 19">Cobalamin-5'-phosphate synthase</fullName>
    </alternativeName>
</protein>
<evidence type="ECO:0000256" key="17">
    <source>
        <dbReference type="ARBA" id="ARBA00048623"/>
    </source>
</evidence>
<accession>A0A511XKQ4</accession>
<evidence type="ECO:0000313" key="21">
    <source>
        <dbReference type="Proteomes" id="UP000321746"/>
    </source>
</evidence>
<evidence type="ECO:0000256" key="15">
    <source>
        <dbReference type="ARBA" id="ARBA00032605"/>
    </source>
</evidence>
<keyword evidence="8 19" id="KW-0169">Cobalamin biosynthesis</keyword>
<comment type="subcellular location">
    <subcellularLocation>
        <location evidence="2 19">Cell membrane</location>
        <topology evidence="2 19">Multi-pass membrane protein</topology>
    </subcellularLocation>
</comment>
<keyword evidence="11 19" id="KW-0460">Magnesium</keyword>
<comment type="cofactor">
    <cofactor evidence="1 19">
        <name>Mg(2+)</name>
        <dbReference type="ChEBI" id="CHEBI:18420"/>
    </cofactor>
</comment>
<keyword evidence="10 19" id="KW-0812">Transmembrane</keyword>
<keyword evidence="12 19" id="KW-1133">Transmembrane helix</keyword>
<comment type="function">
    <text evidence="14 19">Joins adenosylcobinamide-GDP and alpha-ribazole to generate adenosylcobalamin (Ado-cobalamin). Also synthesizes adenosylcobalamin 5'-phosphate from adenosylcobinamide-GDP and alpha-ribazole 5'-phosphate.</text>
</comment>
<evidence type="ECO:0000256" key="11">
    <source>
        <dbReference type="ARBA" id="ARBA00022842"/>
    </source>
</evidence>
<dbReference type="AlphaFoldDB" id="A0A511XKQ4"/>
<feature type="transmembrane region" description="Helical" evidence="19">
    <location>
        <begin position="186"/>
        <end position="203"/>
    </location>
</feature>
<evidence type="ECO:0000256" key="13">
    <source>
        <dbReference type="ARBA" id="ARBA00023136"/>
    </source>
</evidence>
<comment type="similarity">
    <text evidence="4 19">Belongs to the CobS family.</text>
</comment>
<evidence type="ECO:0000256" key="12">
    <source>
        <dbReference type="ARBA" id="ARBA00022989"/>
    </source>
</evidence>
<comment type="caution">
    <text evidence="20">The sequence shown here is derived from an EMBL/GenBank/DDBJ whole genome shotgun (WGS) entry which is preliminary data.</text>
</comment>
<evidence type="ECO:0000256" key="8">
    <source>
        <dbReference type="ARBA" id="ARBA00022573"/>
    </source>
</evidence>
<dbReference type="OrthoDB" id="9794626at2"/>
<organism evidence="20 21">
    <name type="scientific">Acetobacter oeni</name>
    <dbReference type="NCBI Taxonomy" id="304077"/>
    <lineage>
        <taxon>Bacteria</taxon>
        <taxon>Pseudomonadati</taxon>
        <taxon>Pseudomonadota</taxon>
        <taxon>Alphaproteobacteria</taxon>
        <taxon>Acetobacterales</taxon>
        <taxon>Acetobacteraceae</taxon>
        <taxon>Acetobacter</taxon>
    </lineage>
</organism>
<dbReference type="Pfam" id="PF02654">
    <property type="entry name" value="CobS"/>
    <property type="match status" value="1"/>
</dbReference>
<evidence type="ECO:0000256" key="6">
    <source>
        <dbReference type="ARBA" id="ARBA00015850"/>
    </source>
</evidence>
<dbReference type="Proteomes" id="UP000321746">
    <property type="component" value="Unassembled WGS sequence"/>
</dbReference>
<evidence type="ECO:0000256" key="16">
    <source>
        <dbReference type="ARBA" id="ARBA00032853"/>
    </source>
</evidence>
<keyword evidence="13 19" id="KW-0472">Membrane</keyword>
<name>A0A511XKQ4_9PROT</name>
<keyword evidence="21" id="KW-1185">Reference proteome</keyword>
<feature type="transmembrane region" description="Helical" evidence="19">
    <location>
        <begin position="42"/>
        <end position="61"/>
    </location>
</feature>
<evidence type="ECO:0000256" key="9">
    <source>
        <dbReference type="ARBA" id="ARBA00022679"/>
    </source>
</evidence>
<evidence type="ECO:0000256" key="3">
    <source>
        <dbReference type="ARBA" id="ARBA00004663"/>
    </source>
</evidence>
<dbReference type="UniPathway" id="UPA00148">
    <property type="reaction ID" value="UER00238"/>
</dbReference>
<evidence type="ECO:0000256" key="4">
    <source>
        <dbReference type="ARBA" id="ARBA00010561"/>
    </source>
</evidence>
<comment type="catalytic activity">
    <reaction evidence="17 19">
        <text>alpha-ribazole + adenosylcob(III)inamide-GDP = adenosylcob(III)alamin + GMP + H(+)</text>
        <dbReference type="Rhea" id="RHEA:16049"/>
        <dbReference type="ChEBI" id="CHEBI:10329"/>
        <dbReference type="ChEBI" id="CHEBI:15378"/>
        <dbReference type="ChEBI" id="CHEBI:18408"/>
        <dbReference type="ChEBI" id="CHEBI:58115"/>
        <dbReference type="ChEBI" id="CHEBI:60487"/>
        <dbReference type="EC" id="2.7.8.26"/>
    </reaction>
</comment>
<evidence type="ECO:0000256" key="14">
    <source>
        <dbReference type="ARBA" id="ARBA00025228"/>
    </source>
</evidence>
<dbReference type="InterPro" id="IPR003805">
    <property type="entry name" value="CobS"/>
</dbReference>
<sequence>MASDNCLFRNLAADLLAAAGLFTRLPLGWLEKHAGPVCLSRSVWLWPLIGAAIGTFTALLTTGGLCIGLPPFIAALCGVMGQLLLTGGLHEDGLADTADGLGGGSTMNKRLAIMRDSRIGTYGALALFTCVTLRTACIAALAPYILIPAIAFSGMISRASLLVLLTTTPPARKDGLAAALLPLPRLPLWLASLVALGAGVFLVPSATLAGASVAALLVTLVMRRLLQRTLGGFTGDTLGATVVLSELAVLLLLVASRG</sequence>
<evidence type="ECO:0000256" key="18">
    <source>
        <dbReference type="ARBA" id="ARBA00049504"/>
    </source>
</evidence>
<dbReference type="PANTHER" id="PTHR34148">
    <property type="entry name" value="ADENOSYLCOBINAMIDE-GDP RIBAZOLETRANSFERASE"/>
    <property type="match status" value="1"/>
</dbReference>
<evidence type="ECO:0000313" key="20">
    <source>
        <dbReference type="EMBL" id="GEN63514.1"/>
    </source>
</evidence>
<dbReference type="PANTHER" id="PTHR34148:SF1">
    <property type="entry name" value="ADENOSYLCOBINAMIDE-GDP RIBAZOLETRANSFERASE"/>
    <property type="match status" value="1"/>
</dbReference>